<feature type="transmembrane region" description="Helical" evidence="1">
    <location>
        <begin position="7"/>
        <end position="27"/>
    </location>
</feature>
<dbReference type="GO" id="GO:0031966">
    <property type="term" value="C:mitochondrial membrane"/>
    <property type="evidence" value="ECO:0007669"/>
    <property type="project" value="UniProtKB-SubCell"/>
</dbReference>
<feature type="transmembrane region" description="Helical" evidence="1">
    <location>
        <begin position="194"/>
        <end position="214"/>
    </location>
</feature>
<reference evidence="2" key="1">
    <citation type="journal article" date="2020" name="Mitochondrial DNA Part B Resour">
        <title>Characterization and phylogenetic analysis of the complete mitochondrial genome of Clavulina sp. (Cantharellales: Clavulinaceae).</title>
        <authorList>
            <person name="Tan M."/>
            <person name="Zhao G."/>
        </authorList>
    </citation>
    <scope>NUCLEOTIDE SEQUENCE</scope>
</reference>
<name>A0A890JI34_9AGAM</name>
<sequence length="230" mass="25315">MTNHLNNIALNGDIFAFAAVISSLLLITSKNPVISVLFLISLFVNSAIYLMFTGISFIGISYIIVYVGAIAILFLFILMMINIKLTDILEVGTDYTKNLPLALIIGPIFIFAIFGSVTPFGTNLFQTSIFVYLVQTLNSFICLGGDLNSTFIDVQSLQNYLSLQTTSFPYAVDTFLLDYTQIEAIGHNLYTNSALLLILTSFILLLSMLAPIILSSYSSFLYSTDNKNGN</sequence>
<gene>
    <name evidence="2" type="primary">nad6</name>
</gene>
<accession>A0A890JI34</accession>
<keyword evidence="1" id="KW-0249">Electron transport</keyword>
<comment type="similarity">
    <text evidence="1">Belongs to the complex I subunit 6 family.</text>
</comment>
<dbReference type="Pfam" id="PF00499">
    <property type="entry name" value="Oxidored_q3"/>
    <property type="match status" value="1"/>
</dbReference>
<evidence type="ECO:0000313" key="2">
    <source>
        <dbReference type="EMBL" id="QRH18077.1"/>
    </source>
</evidence>
<feature type="transmembrane region" description="Helical" evidence="1">
    <location>
        <begin position="33"/>
        <end position="52"/>
    </location>
</feature>
<dbReference type="Gene3D" id="1.20.120.1200">
    <property type="entry name" value="NADH-ubiquinone/plastoquinone oxidoreductase chain 6, subunit NuoJ"/>
    <property type="match status" value="1"/>
</dbReference>
<keyword evidence="1 2" id="KW-0496">Mitochondrion</keyword>
<keyword evidence="1" id="KW-0813">Transport</keyword>
<protein>
    <recommendedName>
        <fullName evidence="1">NADH-ubiquinone oxidoreductase chain 6</fullName>
        <ecNumber evidence="1">7.1.1.2</ecNumber>
    </recommendedName>
</protein>
<keyword evidence="1" id="KW-0830">Ubiquinone</keyword>
<dbReference type="AlphaFoldDB" id="A0A890JI34"/>
<dbReference type="InterPro" id="IPR042106">
    <property type="entry name" value="Nuo/plastoQ_OxRdtase_6_NuoJ"/>
</dbReference>
<comment type="function">
    <text evidence="1">Core subunit of the mitochondrial membrane respiratory chain NADH dehydrogenase (Complex I) which catalyzes electron transfer from NADH through the respiratory chain, using ubiquinone as an electron acceptor. Essential for the catalytic activity and assembly of complex I.</text>
</comment>
<dbReference type="PANTHER" id="PTHR33269:SF17">
    <property type="entry name" value="NADH-UBIQUINONE OXIDOREDUCTASE CHAIN 6"/>
    <property type="match status" value="1"/>
</dbReference>
<dbReference type="GO" id="GO:0008137">
    <property type="term" value="F:NADH dehydrogenase (ubiquinone) activity"/>
    <property type="evidence" value="ECO:0007669"/>
    <property type="project" value="UniProtKB-UniRule"/>
</dbReference>
<keyword evidence="1" id="KW-1133">Transmembrane helix</keyword>
<geneLocation type="mitochondrion" evidence="2"/>
<comment type="subcellular location">
    <subcellularLocation>
        <location evidence="1">Mitochondrion membrane</location>
        <topology evidence="1">Multi-pass membrane protein</topology>
    </subcellularLocation>
</comment>
<proteinExistence type="inferred from homology"/>
<comment type="catalytic activity">
    <reaction evidence="1">
        <text>a ubiquinone + NADH + 5 H(+)(in) = a ubiquinol + NAD(+) + 4 H(+)(out)</text>
        <dbReference type="Rhea" id="RHEA:29091"/>
        <dbReference type="Rhea" id="RHEA-COMP:9565"/>
        <dbReference type="Rhea" id="RHEA-COMP:9566"/>
        <dbReference type="ChEBI" id="CHEBI:15378"/>
        <dbReference type="ChEBI" id="CHEBI:16389"/>
        <dbReference type="ChEBI" id="CHEBI:17976"/>
        <dbReference type="ChEBI" id="CHEBI:57540"/>
        <dbReference type="ChEBI" id="CHEBI:57945"/>
        <dbReference type="EC" id="7.1.1.2"/>
    </reaction>
</comment>
<dbReference type="EC" id="7.1.1.2" evidence="1"/>
<keyword evidence="1" id="KW-0679">Respiratory chain</keyword>
<feature type="transmembrane region" description="Helical" evidence="1">
    <location>
        <begin position="59"/>
        <end position="81"/>
    </location>
</feature>
<dbReference type="PANTHER" id="PTHR33269">
    <property type="entry name" value="NADH-UBIQUINONE OXIDOREDUCTASE CHAIN 6"/>
    <property type="match status" value="1"/>
</dbReference>
<dbReference type="EMBL" id="MT649302">
    <property type="protein sequence ID" value="QRH18077.1"/>
    <property type="molecule type" value="Genomic_DNA"/>
</dbReference>
<organism evidence="2">
    <name type="scientific">Clavulina sp</name>
    <dbReference type="NCBI Taxonomy" id="1745192"/>
    <lineage>
        <taxon>Eukaryota</taxon>
        <taxon>Fungi</taxon>
        <taxon>Dikarya</taxon>
        <taxon>Basidiomycota</taxon>
        <taxon>Agaricomycotina</taxon>
        <taxon>Agaricomycetes</taxon>
        <taxon>Cantharellales</taxon>
        <taxon>Hydnaceae</taxon>
        <taxon>Clavulina</taxon>
    </lineage>
</organism>
<keyword evidence="1" id="KW-0520">NAD</keyword>
<keyword evidence="1" id="KW-0812">Transmembrane</keyword>
<dbReference type="InterPro" id="IPR001457">
    <property type="entry name" value="NADH_UbQ/plastoQ_OxRdtase_su6"/>
</dbReference>
<keyword evidence="1" id="KW-0472">Membrane</keyword>
<evidence type="ECO:0000256" key="1">
    <source>
        <dbReference type="RuleBase" id="RU004430"/>
    </source>
</evidence>
<feature type="transmembrane region" description="Helical" evidence="1">
    <location>
        <begin position="101"/>
        <end position="120"/>
    </location>
</feature>
<keyword evidence="1" id="KW-1278">Translocase</keyword>